<evidence type="ECO:0000313" key="1">
    <source>
        <dbReference type="Proteomes" id="UP000887572"/>
    </source>
</evidence>
<protein>
    <submittedName>
        <fullName evidence="2">Peptidase M41 domain-containing protein</fullName>
    </submittedName>
</protein>
<reference evidence="2" key="1">
    <citation type="submission" date="2022-11" db="UniProtKB">
        <authorList>
            <consortium name="WormBaseParasite"/>
        </authorList>
    </citation>
    <scope>IDENTIFICATION</scope>
</reference>
<proteinExistence type="predicted"/>
<sequence>MDEALAEADQLLRANLPLVTKVAIALNRSRKLWRSQLWRIRLQTDVTRQFEAVQEKLLAKLDCFRVFQSECRDSEQSAACSSNNSDNNYPPASARTVAANLEQSFAPAAARRFQAV</sequence>
<keyword evidence="1" id="KW-1185">Reference proteome</keyword>
<dbReference type="WBParaSite" id="Gr19_v10_g13624.t2">
    <property type="protein sequence ID" value="Gr19_v10_g13624.t2"/>
    <property type="gene ID" value="Gr19_v10_g13624"/>
</dbReference>
<organism evidence="1 2">
    <name type="scientific">Globodera rostochiensis</name>
    <name type="common">Golden nematode worm</name>
    <name type="synonym">Heterodera rostochiensis</name>
    <dbReference type="NCBI Taxonomy" id="31243"/>
    <lineage>
        <taxon>Eukaryota</taxon>
        <taxon>Metazoa</taxon>
        <taxon>Ecdysozoa</taxon>
        <taxon>Nematoda</taxon>
        <taxon>Chromadorea</taxon>
        <taxon>Rhabditida</taxon>
        <taxon>Tylenchina</taxon>
        <taxon>Tylenchomorpha</taxon>
        <taxon>Tylenchoidea</taxon>
        <taxon>Heteroderidae</taxon>
        <taxon>Heteroderinae</taxon>
        <taxon>Globodera</taxon>
    </lineage>
</organism>
<accession>A0A914H6A2</accession>
<dbReference type="Proteomes" id="UP000887572">
    <property type="component" value="Unplaced"/>
</dbReference>
<dbReference type="AlphaFoldDB" id="A0A914H6A2"/>
<evidence type="ECO:0000313" key="2">
    <source>
        <dbReference type="WBParaSite" id="Gr19_v10_g13624.t2"/>
    </source>
</evidence>
<name>A0A914H6A2_GLORO</name>